<evidence type="ECO:0000313" key="7">
    <source>
        <dbReference type="EMBL" id="OGY98302.1"/>
    </source>
</evidence>
<gene>
    <name evidence="5" type="primary">tsf</name>
    <name evidence="7" type="ORF">A2855_01185</name>
</gene>
<evidence type="ECO:0000256" key="4">
    <source>
        <dbReference type="ARBA" id="ARBA00022917"/>
    </source>
</evidence>
<dbReference type="GO" id="GO:0005737">
    <property type="term" value="C:cytoplasm"/>
    <property type="evidence" value="ECO:0007669"/>
    <property type="project" value="UniProtKB-SubCell"/>
</dbReference>
<evidence type="ECO:0000259" key="6">
    <source>
        <dbReference type="Pfam" id="PF00889"/>
    </source>
</evidence>
<dbReference type="HAMAP" id="MF_00050">
    <property type="entry name" value="EF_Ts"/>
    <property type="match status" value="1"/>
</dbReference>
<evidence type="ECO:0000256" key="5">
    <source>
        <dbReference type="HAMAP-Rule" id="MF_00050"/>
    </source>
</evidence>
<dbReference type="SUPFAM" id="SSF46934">
    <property type="entry name" value="UBA-like"/>
    <property type="match status" value="1"/>
</dbReference>
<dbReference type="SUPFAM" id="SSF54713">
    <property type="entry name" value="Elongation factor Ts (EF-Ts), dimerisation domain"/>
    <property type="match status" value="1"/>
</dbReference>
<comment type="similarity">
    <text evidence="1 5">Belongs to the EF-Ts family.</text>
</comment>
<dbReference type="Gene3D" id="3.30.479.20">
    <property type="entry name" value="Elongation factor Ts, dimerisation domain"/>
    <property type="match status" value="1"/>
</dbReference>
<organism evidence="7 8">
    <name type="scientific">Candidatus Liptonbacteria bacterium RIFCSPHIGHO2_01_FULL_57_28</name>
    <dbReference type="NCBI Taxonomy" id="1798647"/>
    <lineage>
        <taxon>Bacteria</taxon>
        <taxon>Candidatus Liptoniibacteriota</taxon>
    </lineage>
</organism>
<dbReference type="NCBIfam" id="TIGR00116">
    <property type="entry name" value="tsf"/>
    <property type="match status" value="1"/>
</dbReference>
<keyword evidence="4 5" id="KW-0648">Protein biosynthesis</keyword>
<dbReference type="PANTHER" id="PTHR11741">
    <property type="entry name" value="ELONGATION FACTOR TS"/>
    <property type="match status" value="1"/>
</dbReference>
<accession>A0A1G2CAB0</accession>
<dbReference type="InterPro" id="IPR001816">
    <property type="entry name" value="Transl_elong_EFTs/EF1B"/>
</dbReference>
<evidence type="ECO:0000256" key="1">
    <source>
        <dbReference type="ARBA" id="ARBA00005532"/>
    </source>
</evidence>
<evidence type="ECO:0000256" key="3">
    <source>
        <dbReference type="ARBA" id="ARBA00022768"/>
    </source>
</evidence>
<comment type="subcellular location">
    <subcellularLocation>
        <location evidence="5">Cytoplasm</location>
    </subcellularLocation>
</comment>
<keyword evidence="5" id="KW-0963">Cytoplasm</keyword>
<protein>
    <recommendedName>
        <fullName evidence="2 5">Elongation factor Ts</fullName>
        <shortName evidence="5">EF-Ts</shortName>
    </recommendedName>
</protein>
<dbReference type="InterPro" id="IPR014039">
    <property type="entry name" value="Transl_elong_EFTs/EF1B_dimer"/>
</dbReference>
<name>A0A1G2CAB0_9BACT</name>
<evidence type="ECO:0000256" key="2">
    <source>
        <dbReference type="ARBA" id="ARBA00016956"/>
    </source>
</evidence>
<dbReference type="STRING" id="1798647.A2855_01185"/>
<comment type="function">
    <text evidence="5">Associates with the EF-Tu.GDP complex and induces the exchange of GDP to GTP. It remains bound to the aminoacyl-tRNA.EF-Tu.GTP complex up to the GTP hydrolysis stage on the ribosome.</text>
</comment>
<proteinExistence type="inferred from homology"/>
<feature type="domain" description="Translation elongation factor EFTs/EF1B dimerisation" evidence="6">
    <location>
        <begin position="70"/>
        <end position="147"/>
    </location>
</feature>
<dbReference type="Proteomes" id="UP000179059">
    <property type="component" value="Unassembled WGS sequence"/>
</dbReference>
<keyword evidence="3 5" id="KW-0251">Elongation factor</keyword>
<dbReference type="FunFam" id="1.10.8.10:FF:000001">
    <property type="entry name" value="Elongation factor Ts"/>
    <property type="match status" value="1"/>
</dbReference>
<dbReference type="Pfam" id="PF00889">
    <property type="entry name" value="EF_TS"/>
    <property type="match status" value="1"/>
</dbReference>
<evidence type="ECO:0000313" key="8">
    <source>
        <dbReference type="Proteomes" id="UP000179059"/>
    </source>
</evidence>
<dbReference type="PANTHER" id="PTHR11741:SF0">
    <property type="entry name" value="ELONGATION FACTOR TS, MITOCHONDRIAL"/>
    <property type="match status" value="1"/>
</dbReference>
<dbReference type="GO" id="GO:0003746">
    <property type="term" value="F:translation elongation factor activity"/>
    <property type="evidence" value="ECO:0007669"/>
    <property type="project" value="UniProtKB-UniRule"/>
</dbReference>
<sequence>MSNTEALQKLREETGAGLVTCKKAFDEAGGDLEKAIAILREKGMAKVEKTAGRSAGAGFIYSYVHNDRVGVLLDLRAETDFVVRSEPFKQLARELAMQIAAMGGETVEEVMDQDYIKDPSKKVSALVNDVIARVGEKVQIHRFSRLEV</sequence>
<dbReference type="Gene3D" id="1.10.8.10">
    <property type="entry name" value="DNA helicase RuvA subunit, C-terminal domain"/>
    <property type="match status" value="1"/>
</dbReference>
<dbReference type="InterPro" id="IPR009060">
    <property type="entry name" value="UBA-like_sf"/>
</dbReference>
<dbReference type="AlphaFoldDB" id="A0A1G2CAB0"/>
<feature type="region of interest" description="Involved in Mg(2+) ion dislocation from EF-Tu" evidence="5">
    <location>
        <begin position="79"/>
        <end position="82"/>
    </location>
</feature>
<comment type="caution">
    <text evidence="7">The sequence shown here is derived from an EMBL/GenBank/DDBJ whole genome shotgun (WGS) entry which is preliminary data.</text>
</comment>
<dbReference type="EMBL" id="MHKX01000012">
    <property type="protein sequence ID" value="OGY98302.1"/>
    <property type="molecule type" value="Genomic_DNA"/>
</dbReference>
<dbReference type="CDD" id="cd14275">
    <property type="entry name" value="UBA_EF-Ts"/>
    <property type="match status" value="1"/>
</dbReference>
<reference evidence="7 8" key="1">
    <citation type="journal article" date="2016" name="Nat. Commun.">
        <title>Thousands of microbial genomes shed light on interconnected biogeochemical processes in an aquifer system.</title>
        <authorList>
            <person name="Anantharaman K."/>
            <person name="Brown C.T."/>
            <person name="Hug L.A."/>
            <person name="Sharon I."/>
            <person name="Castelle C.J."/>
            <person name="Probst A.J."/>
            <person name="Thomas B.C."/>
            <person name="Singh A."/>
            <person name="Wilkins M.J."/>
            <person name="Karaoz U."/>
            <person name="Brodie E.L."/>
            <person name="Williams K.H."/>
            <person name="Hubbard S.S."/>
            <person name="Banfield J.F."/>
        </authorList>
    </citation>
    <scope>NUCLEOTIDE SEQUENCE [LARGE SCALE GENOMIC DNA]</scope>
</reference>
<dbReference type="InterPro" id="IPR036402">
    <property type="entry name" value="EF-Ts_dimer_sf"/>
</dbReference>